<accession>U5L5N6</accession>
<dbReference type="EMBL" id="CP006643">
    <property type="protein sequence ID" value="AGX02101.1"/>
    <property type="molecule type" value="Genomic_DNA"/>
</dbReference>
<proteinExistence type="predicted"/>
<keyword evidence="2" id="KW-1185">Reference proteome</keyword>
<dbReference type="PATRIC" id="fig|1367477.3.peg.56"/>
<dbReference type="KEGG" id="bif:N288_00325"/>
<dbReference type="HOGENOM" id="CLU_3340083_0_0_9"/>
<dbReference type="STRING" id="1367477.N288_00325"/>
<reference evidence="1 2" key="1">
    <citation type="submission" date="2013-07" db="EMBL/GenBank/DDBJ databases">
        <title>Complete genome sequence of Bacillus infantis NRRL B-14911 that has potential to induce cardiac disease by antigenic mimicry.</title>
        <authorList>
            <person name="Massilamany C."/>
            <person name="Smith T.P.L."/>
            <person name="Loy J.D."/>
            <person name="Barletta R."/>
            <person name="Reddy J."/>
        </authorList>
    </citation>
    <scope>NUCLEOTIDE SEQUENCE [LARGE SCALE GENOMIC DNA]</scope>
    <source>
        <strain evidence="1 2">NRRL B-14911</strain>
    </source>
</reference>
<dbReference type="AlphaFoldDB" id="U5L5N6"/>
<sequence length="37" mass="4072">MVYTGVLQGKGNNKEQAVKMAIKKSLTNEVGPRCNYT</sequence>
<evidence type="ECO:0000313" key="1">
    <source>
        <dbReference type="EMBL" id="AGX02101.1"/>
    </source>
</evidence>
<dbReference type="Proteomes" id="UP000017805">
    <property type="component" value="Chromosome"/>
</dbReference>
<name>U5L5N6_9BACI</name>
<evidence type="ECO:0000313" key="2">
    <source>
        <dbReference type="Proteomes" id="UP000017805"/>
    </source>
</evidence>
<gene>
    <name evidence="1" type="ORF">N288_00325</name>
</gene>
<protein>
    <submittedName>
        <fullName evidence="1">Uncharacterized protein</fullName>
    </submittedName>
</protein>
<organism evidence="1 2">
    <name type="scientific">Bacillus infantis NRRL B-14911</name>
    <dbReference type="NCBI Taxonomy" id="1367477"/>
    <lineage>
        <taxon>Bacteria</taxon>
        <taxon>Bacillati</taxon>
        <taxon>Bacillota</taxon>
        <taxon>Bacilli</taxon>
        <taxon>Bacillales</taxon>
        <taxon>Bacillaceae</taxon>
        <taxon>Bacillus</taxon>
    </lineage>
</organism>